<dbReference type="Proteomes" id="UP000070352">
    <property type="component" value="Unassembled WGS sequence"/>
</dbReference>
<dbReference type="RefSeq" id="WP_068727302.1">
    <property type="nucleotide sequence ID" value="NZ_LSKU01000001.1"/>
</dbReference>
<reference evidence="7 8" key="1">
    <citation type="submission" date="2016-02" db="EMBL/GenBank/DDBJ databases">
        <title>Draft Genome for Tepidibacillus decaturensis nov. sp. Strain Z9, an Anaerobic, Moderately Thermophilic and Heterotrophic Bacterium from Deep Subsurface of the Illinois Basin, USA.</title>
        <authorList>
            <person name="Dong Y."/>
            <person name="Chang J.Y."/>
            <person name="Sanford R."/>
            <person name="Fouke B.W."/>
        </authorList>
    </citation>
    <scope>NUCLEOTIDE SEQUENCE [LARGE SCALE GENOMIC DNA]</scope>
    <source>
        <strain evidence="7 8">Z9</strain>
    </source>
</reference>
<dbReference type="Pfam" id="PF02686">
    <property type="entry name" value="GatC"/>
    <property type="match status" value="1"/>
</dbReference>
<dbReference type="AlphaFoldDB" id="A0A135L7J2"/>
<accession>A0A135L7J2</accession>
<dbReference type="GO" id="GO:0016740">
    <property type="term" value="F:transferase activity"/>
    <property type="evidence" value="ECO:0007669"/>
    <property type="project" value="UniProtKB-KW"/>
</dbReference>
<name>A0A135L7J2_9BACI</name>
<comment type="catalytic activity">
    <reaction evidence="5 6">
        <text>L-glutamyl-tRNA(Gln) + L-glutamine + ATP + H2O = L-glutaminyl-tRNA(Gln) + L-glutamate + ADP + phosphate + H(+)</text>
        <dbReference type="Rhea" id="RHEA:17521"/>
        <dbReference type="Rhea" id="RHEA-COMP:9681"/>
        <dbReference type="Rhea" id="RHEA-COMP:9684"/>
        <dbReference type="ChEBI" id="CHEBI:15377"/>
        <dbReference type="ChEBI" id="CHEBI:15378"/>
        <dbReference type="ChEBI" id="CHEBI:29985"/>
        <dbReference type="ChEBI" id="CHEBI:30616"/>
        <dbReference type="ChEBI" id="CHEBI:43474"/>
        <dbReference type="ChEBI" id="CHEBI:58359"/>
        <dbReference type="ChEBI" id="CHEBI:78520"/>
        <dbReference type="ChEBI" id="CHEBI:78521"/>
        <dbReference type="ChEBI" id="CHEBI:456216"/>
    </reaction>
</comment>
<dbReference type="SUPFAM" id="SSF141000">
    <property type="entry name" value="Glu-tRNAGln amidotransferase C subunit"/>
    <property type="match status" value="1"/>
</dbReference>
<comment type="caution">
    <text evidence="7">The sequence shown here is derived from an EMBL/GenBank/DDBJ whole genome shotgun (WGS) entry which is preliminary data.</text>
</comment>
<dbReference type="GO" id="GO:0006450">
    <property type="term" value="P:regulation of translational fidelity"/>
    <property type="evidence" value="ECO:0007669"/>
    <property type="project" value="InterPro"/>
</dbReference>
<evidence type="ECO:0000256" key="4">
    <source>
        <dbReference type="ARBA" id="ARBA00047380"/>
    </source>
</evidence>
<evidence type="ECO:0000313" key="8">
    <source>
        <dbReference type="Proteomes" id="UP000070352"/>
    </source>
</evidence>
<comment type="subunit">
    <text evidence="2 6">Heterotrimer of A, B and C subunits.</text>
</comment>
<evidence type="ECO:0000256" key="1">
    <source>
        <dbReference type="ARBA" id="ARBA00010757"/>
    </source>
</evidence>
<dbReference type="InterPro" id="IPR003837">
    <property type="entry name" value="GatC"/>
</dbReference>
<comment type="similarity">
    <text evidence="1 6">Belongs to the GatC family.</text>
</comment>
<dbReference type="EMBL" id="LSKU01000001">
    <property type="protein sequence ID" value="KXG44942.1"/>
    <property type="molecule type" value="Genomic_DNA"/>
</dbReference>
<keyword evidence="6" id="KW-0547">Nucleotide-binding</keyword>
<dbReference type="OrthoDB" id="9813938at2"/>
<dbReference type="GO" id="GO:0006412">
    <property type="term" value="P:translation"/>
    <property type="evidence" value="ECO:0007669"/>
    <property type="project" value="UniProtKB-UniRule"/>
</dbReference>
<dbReference type="GO" id="GO:0070681">
    <property type="term" value="P:glutaminyl-tRNAGln biosynthesis via transamidation"/>
    <property type="evidence" value="ECO:0007669"/>
    <property type="project" value="TreeGrafter"/>
</dbReference>
<keyword evidence="7" id="KW-0808">Transferase</keyword>
<dbReference type="PANTHER" id="PTHR15004">
    <property type="entry name" value="GLUTAMYL-TRNA(GLN) AMIDOTRANSFERASE SUBUNIT C, MITOCHONDRIAL"/>
    <property type="match status" value="1"/>
</dbReference>
<evidence type="ECO:0000256" key="6">
    <source>
        <dbReference type="HAMAP-Rule" id="MF_00122"/>
    </source>
</evidence>
<evidence type="ECO:0000256" key="5">
    <source>
        <dbReference type="ARBA" id="ARBA00047913"/>
    </source>
</evidence>
<sequence>MLSISTQEVQHVANLARLSLTEKEVDIYTEHLNSILEFAQKLNELDTEHVKPTSHALDLSNVLREDEKRDSIPREVALKNAPDHRNGQFKVPAVMEG</sequence>
<gene>
    <name evidence="6" type="primary">gatC</name>
    <name evidence="7" type="ORF">U473_00215</name>
</gene>
<comment type="function">
    <text evidence="3 6">Allows the formation of correctly charged Asn-tRNA(Asn) or Gln-tRNA(Gln) through the transamidation of misacylated Asp-tRNA(Asn) or Glu-tRNA(Gln) in organisms which lack either or both of asparaginyl-tRNA or glutaminyl-tRNA synthetases. The reaction takes place in the presence of glutamine and ATP through an activated phospho-Asp-tRNA(Asn) or phospho-Glu-tRNA(Gln).</text>
</comment>
<keyword evidence="8" id="KW-1185">Reference proteome</keyword>
<keyword evidence="6" id="KW-0648">Protein biosynthesis</keyword>
<dbReference type="GO" id="GO:0050566">
    <property type="term" value="F:asparaginyl-tRNA synthase (glutamine-hydrolyzing) activity"/>
    <property type="evidence" value="ECO:0007669"/>
    <property type="project" value="RHEA"/>
</dbReference>
<evidence type="ECO:0000256" key="2">
    <source>
        <dbReference type="ARBA" id="ARBA00011123"/>
    </source>
</evidence>
<organism evidence="7 8">
    <name type="scientific">Tepidibacillus decaturensis</name>
    <dbReference type="NCBI Taxonomy" id="1413211"/>
    <lineage>
        <taxon>Bacteria</taxon>
        <taxon>Bacillati</taxon>
        <taxon>Bacillota</taxon>
        <taxon>Bacilli</taxon>
        <taxon>Bacillales</taxon>
        <taxon>Bacillaceae</taxon>
        <taxon>Tepidibacillus</taxon>
    </lineage>
</organism>
<dbReference type="GO" id="GO:0005524">
    <property type="term" value="F:ATP binding"/>
    <property type="evidence" value="ECO:0007669"/>
    <property type="project" value="UniProtKB-KW"/>
</dbReference>
<evidence type="ECO:0000256" key="3">
    <source>
        <dbReference type="ARBA" id="ARBA00024799"/>
    </source>
</evidence>
<dbReference type="STRING" id="1413211.U473_00215"/>
<dbReference type="EC" id="6.3.5.-" evidence="6"/>
<proteinExistence type="inferred from homology"/>
<dbReference type="InterPro" id="IPR036113">
    <property type="entry name" value="Asp/Glu-ADT_sf_sub_c"/>
</dbReference>
<dbReference type="Gene3D" id="1.10.20.60">
    <property type="entry name" value="Glu-tRNAGln amidotransferase C subunit, N-terminal domain"/>
    <property type="match status" value="1"/>
</dbReference>
<dbReference type="NCBIfam" id="TIGR00135">
    <property type="entry name" value="gatC"/>
    <property type="match status" value="1"/>
</dbReference>
<comment type="catalytic activity">
    <reaction evidence="4 6">
        <text>L-aspartyl-tRNA(Asn) + L-glutamine + ATP + H2O = L-asparaginyl-tRNA(Asn) + L-glutamate + ADP + phosphate + 2 H(+)</text>
        <dbReference type="Rhea" id="RHEA:14513"/>
        <dbReference type="Rhea" id="RHEA-COMP:9674"/>
        <dbReference type="Rhea" id="RHEA-COMP:9677"/>
        <dbReference type="ChEBI" id="CHEBI:15377"/>
        <dbReference type="ChEBI" id="CHEBI:15378"/>
        <dbReference type="ChEBI" id="CHEBI:29985"/>
        <dbReference type="ChEBI" id="CHEBI:30616"/>
        <dbReference type="ChEBI" id="CHEBI:43474"/>
        <dbReference type="ChEBI" id="CHEBI:58359"/>
        <dbReference type="ChEBI" id="CHEBI:78515"/>
        <dbReference type="ChEBI" id="CHEBI:78516"/>
        <dbReference type="ChEBI" id="CHEBI:456216"/>
    </reaction>
</comment>
<protein>
    <recommendedName>
        <fullName evidence="6">Aspartyl/glutamyl-tRNA(Asn/Gln) amidotransferase subunit C</fullName>
        <shortName evidence="6">Asp/Glu-ADT subunit C</shortName>
        <ecNumber evidence="6">6.3.5.-</ecNumber>
    </recommendedName>
</protein>
<evidence type="ECO:0000313" key="7">
    <source>
        <dbReference type="EMBL" id="KXG44942.1"/>
    </source>
</evidence>
<dbReference type="HAMAP" id="MF_00122">
    <property type="entry name" value="GatC"/>
    <property type="match status" value="1"/>
</dbReference>
<dbReference type="PANTHER" id="PTHR15004:SF0">
    <property type="entry name" value="GLUTAMYL-TRNA(GLN) AMIDOTRANSFERASE SUBUNIT C, MITOCHONDRIAL"/>
    <property type="match status" value="1"/>
</dbReference>
<dbReference type="GO" id="GO:0050567">
    <property type="term" value="F:glutaminyl-tRNA synthase (glutamine-hydrolyzing) activity"/>
    <property type="evidence" value="ECO:0007669"/>
    <property type="project" value="UniProtKB-UniRule"/>
</dbReference>
<keyword evidence="6" id="KW-0436">Ligase</keyword>
<keyword evidence="6" id="KW-0067">ATP-binding</keyword>